<dbReference type="GO" id="GO:0031593">
    <property type="term" value="F:polyubiquitin modification-dependent protein binding"/>
    <property type="evidence" value="ECO:0007669"/>
    <property type="project" value="TreeGrafter"/>
</dbReference>
<dbReference type="Proteomes" id="UP000261540">
    <property type="component" value="Unplaced"/>
</dbReference>
<dbReference type="Ensembl" id="ENSPKIT00000028734.1">
    <property type="protein sequence ID" value="ENSPKIP00000004746.1"/>
    <property type="gene ID" value="ENSPKIG00000021725.1"/>
</dbReference>
<dbReference type="InterPro" id="IPR023239">
    <property type="entry name" value="BRISC_Abraxas1"/>
</dbReference>
<accession>A0A3B3QH62</accession>
<dbReference type="PRINTS" id="PR02052">
    <property type="entry name" value="ABRAXAS"/>
</dbReference>
<dbReference type="AlphaFoldDB" id="A0A3B3QH62"/>
<dbReference type="CTD" id="84142"/>
<evidence type="ECO:0000256" key="4">
    <source>
        <dbReference type="ARBA" id="ARBA00022553"/>
    </source>
</evidence>
<proteinExistence type="inferred from homology"/>
<keyword evidence="6" id="KW-0156">Chromatin regulator</keyword>
<dbReference type="GeneID" id="111842130"/>
<feature type="coiled-coil region" evidence="12">
    <location>
        <begin position="234"/>
        <end position="261"/>
    </location>
</feature>
<keyword evidence="5" id="KW-0227">DNA damage</keyword>
<evidence type="ECO:0000313" key="15">
    <source>
        <dbReference type="Ensembl" id="ENSPKIP00000004746.1"/>
    </source>
</evidence>
<feature type="compositionally biased region" description="Polar residues" evidence="13">
    <location>
        <begin position="363"/>
        <end position="377"/>
    </location>
</feature>
<organism evidence="15 16">
    <name type="scientific">Paramormyrops kingsleyae</name>
    <dbReference type="NCBI Taxonomy" id="1676925"/>
    <lineage>
        <taxon>Eukaryota</taxon>
        <taxon>Metazoa</taxon>
        <taxon>Chordata</taxon>
        <taxon>Craniata</taxon>
        <taxon>Vertebrata</taxon>
        <taxon>Euteleostomi</taxon>
        <taxon>Actinopterygii</taxon>
        <taxon>Neopterygii</taxon>
        <taxon>Teleostei</taxon>
        <taxon>Osteoglossocephala</taxon>
        <taxon>Osteoglossomorpha</taxon>
        <taxon>Osteoglossiformes</taxon>
        <taxon>Mormyridae</taxon>
        <taxon>Paramormyrops</taxon>
    </lineage>
</organism>
<evidence type="ECO:0000256" key="13">
    <source>
        <dbReference type="SAM" id="MobiDB-lite"/>
    </source>
</evidence>
<feature type="domain" description="MPN" evidence="14">
    <location>
        <begin position="7"/>
        <end position="161"/>
    </location>
</feature>
<reference evidence="15" key="1">
    <citation type="submission" date="2025-08" db="UniProtKB">
        <authorList>
            <consortium name="Ensembl"/>
        </authorList>
    </citation>
    <scope>IDENTIFICATION</scope>
</reference>
<evidence type="ECO:0000256" key="11">
    <source>
        <dbReference type="ARBA" id="ARBA00030777"/>
    </source>
</evidence>
<dbReference type="GO" id="GO:0070536">
    <property type="term" value="P:protein K63-linked deubiquitination"/>
    <property type="evidence" value="ECO:0007669"/>
    <property type="project" value="TreeGrafter"/>
</dbReference>
<dbReference type="GO" id="GO:0008608">
    <property type="term" value="P:attachment of spindle microtubules to kinetochore"/>
    <property type="evidence" value="ECO:0007669"/>
    <property type="project" value="TreeGrafter"/>
</dbReference>
<name>A0A3B3QH62_9TELE</name>
<evidence type="ECO:0000259" key="14">
    <source>
        <dbReference type="PROSITE" id="PS50249"/>
    </source>
</evidence>
<dbReference type="GO" id="GO:0008017">
    <property type="term" value="F:microtubule binding"/>
    <property type="evidence" value="ECO:0007669"/>
    <property type="project" value="TreeGrafter"/>
</dbReference>
<evidence type="ECO:0000256" key="9">
    <source>
        <dbReference type="ARBA" id="ARBA00023242"/>
    </source>
</evidence>
<dbReference type="GO" id="GO:0005634">
    <property type="term" value="C:nucleus"/>
    <property type="evidence" value="ECO:0007669"/>
    <property type="project" value="UniProtKB-SubCell"/>
</dbReference>
<dbReference type="InterPro" id="IPR037518">
    <property type="entry name" value="MPN"/>
</dbReference>
<protein>
    <recommendedName>
        <fullName evidence="3">BRCA1-A complex subunit Abraxas 1</fullName>
    </recommendedName>
    <alternativeName>
        <fullName evidence="11">Coiled-coil domain-containing protein 98</fullName>
    </alternativeName>
    <alternativeName>
        <fullName evidence="10">Protein FAM175A</fullName>
    </alternativeName>
</protein>
<evidence type="ECO:0000256" key="10">
    <source>
        <dbReference type="ARBA" id="ARBA00030629"/>
    </source>
</evidence>
<dbReference type="GO" id="GO:0090307">
    <property type="term" value="P:mitotic spindle assembly"/>
    <property type="evidence" value="ECO:0007669"/>
    <property type="project" value="TreeGrafter"/>
</dbReference>
<keyword evidence="9" id="KW-0539">Nucleus</keyword>
<dbReference type="PANTHER" id="PTHR31728">
    <property type="entry name" value="ABRAXAS FAMILY MEMBER"/>
    <property type="match status" value="1"/>
</dbReference>
<dbReference type="STRING" id="1676925.ENSPKIP00000004746"/>
<evidence type="ECO:0000256" key="12">
    <source>
        <dbReference type="SAM" id="Coils"/>
    </source>
</evidence>
<dbReference type="GO" id="GO:0006325">
    <property type="term" value="P:chromatin organization"/>
    <property type="evidence" value="ECO:0007669"/>
    <property type="project" value="UniProtKB-KW"/>
</dbReference>
<keyword evidence="4" id="KW-0597">Phosphoprotein</keyword>
<evidence type="ECO:0000256" key="8">
    <source>
        <dbReference type="ARBA" id="ARBA00023204"/>
    </source>
</evidence>
<keyword evidence="16" id="KW-1185">Reference proteome</keyword>
<evidence type="ECO:0000256" key="1">
    <source>
        <dbReference type="ARBA" id="ARBA00004123"/>
    </source>
</evidence>
<dbReference type="RefSeq" id="XP_023664216.1">
    <property type="nucleotide sequence ID" value="XM_023808448.2"/>
</dbReference>
<dbReference type="InterPro" id="IPR023238">
    <property type="entry name" value="FAM175"/>
</dbReference>
<dbReference type="PRINTS" id="PR02051">
    <property type="entry name" value="PROTEINF175"/>
</dbReference>
<dbReference type="Pfam" id="PF21125">
    <property type="entry name" value="MPN_2A_DUB_like"/>
    <property type="match status" value="1"/>
</dbReference>
<dbReference type="PROSITE" id="PS50249">
    <property type="entry name" value="MPN"/>
    <property type="match status" value="1"/>
</dbReference>
<evidence type="ECO:0000256" key="2">
    <source>
        <dbReference type="ARBA" id="ARBA00007890"/>
    </source>
</evidence>
<keyword evidence="7 12" id="KW-0175">Coiled coil</keyword>
<dbReference type="GeneTree" id="ENSGT00530000063424"/>
<comment type="subcellular location">
    <subcellularLocation>
        <location evidence="1">Nucleus</location>
    </subcellularLocation>
</comment>
<evidence type="ECO:0000256" key="5">
    <source>
        <dbReference type="ARBA" id="ARBA00022763"/>
    </source>
</evidence>
<dbReference type="GO" id="GO:0006281">
    <property type="term" value="P:DNA repair"/>
    <property type="evidence" value="ECO:0007669"/>
    <property type="project" value="UniProtKB-KW"/>
</dbReference>
<evidence type="ECO:0000256" key="3">
    <source>
        <dbReference type="ARBA" id="ARBA00013672"/>
    </source>
</evidence>
<evidence type="ECO:0000256" key="6">
    <source>
        <dbReference type="ARBA" id="ARBA00022853"/>
    </source>
</evidence>
<comment type="similarity">
    <text evidence="2">Belongs to the FAM175 family. Abraxas subfamily.</text>
</comment>
<keyword evidence="8" id="KW-0234">DNA repair</keyword>
<sequence>MAELHTTVRVSGFVLGSLMFQHFNSDSDAEGFILGETKAEERCKITDSHMDHVQYEHTIHIQKHVSCCRLGSFYDSAGEVRPEEVRRILASEKTENVLGWYKQRRNTDQRMTFKEQVVHRNLRRALRNHELVFLLLTSTDASAISSTHCLEYSVFMSHGSQYHKIPVLVGNLGMLEQQDYWRTSTCCLSSSYSQAVKKHSVRFFTSDGSLKEVSKVSSMNDTLQAQLRSTCKDLDHSERSLERLLVEVSALQKAVAEKRSQTTQCPESQYLNSRLPQENVLLCTAMKVLFPDSPLLRTRVLNHQGVPLPEFCNTDHDIDVSGVLPPILAYRDAQSRRRKRREALDTEGVLTVSGSETEDELLASQNGNLDRSNSPVF</sequence>
<evidence type="ECO:0000313" key="16">
    <source>
        <dbReference type="Proteomes" id="UP000261540"/>
    </source>
</evidence>
<dbReference type="PANTHER" id="PTHR31728:SF2">
    <property type="entry name" value="BRCA1-A COMPLEX SUBUNIT ABRAXAS 1"/>
    <property type="match status" value="1"/>
</dbReference>
<evidence type="ECO:0000256" key="7">
    <source>
        <dbReference type="ARBA" id="ARBA00023054"/>
    </source>
</evidence>
<reference evidence="15" key="2">
    <citation type="submission" date="2025-09" db="UniProtKB">
        <authorList>
            <consortium name="Ensembl"/>
        </authorList>
    </citation>
    <scope>IDENTIFICATION</scope>
</reference>
<feature type="region of interest" description="Disordered" evidence="13">
    <location>
        <begin position="336"/>
        <end position="377"/>
    </location>
</feature>